<name>A0A9D4IT40_DREPO</name>
<reference evidence="1" key="1">
    <citation type="journal article" date="2019" name="bioRxiv">
        <title>The Genome of the Zebra Mussel, Dreissena polymorpha: A Resource for Invasive Species Research.</title>
        <authorList>
            <person name="McCartney M.A."/>
            <person name="Auch B."/>
            <person name="Kono T."/>
            <person name="Mallez S."/>
            <person name="Zhang Y."/>
            <person name="Obille A."/>
            <person name="Becker A."/>
            <person name="Abrahante J.E."/>
            <person name="Garbe J."/>
            <person name="Badalamenti J.P."/>
            <person name="Herman A."/>
            <person name="Mangelson H."/>
            <person name="Liachko I."/>
            <person name="Sullivan S."/>
            <person name="Sone E.D."/>
            <person name="Koren S."/>
            <person name="Silverstein K.A.T."/>
            <person name="Beckman K.B."/>
            <person name="Gohl D.M."/>
        </authorList>
    </citation>
    <scope>NUCLEOTIDE SEQUENCE</scope>
    <source>
        <strain evidence="1">Duluth1</strain>
        <tissue evidence="1">Whole animal</tissue>
    </source>
</reference>
<accession>A0A9D4IT40</accession>
<organism evidence="1 2">
    <name type="scientific">Dreissena polymorpha</name>
    <name type="common">Zebra mussel</name>
    <name type="synonym">Mytilus polymorpha</name>
    <dbReference type="NCBI Taxonomy" id="45954"/>
    <lineage>
        <taxon>Eukaryota</taxon>
        <taxon>Metazoa</taxon>
        <taxon>Spiralia</taxon>
        <taxon>Lophotrochozoa</taxon>
        <taxon>Mollusca</taxon>
        <taxon>Bivalvia</taxon>
        <taxon>Autobranchia</taxon>
        <taxon>Heteroconchia</taxon>
        <taxon>Euheterodonta</taxon>
        <taxon>Imparidentia</taxon>
        <taxon>Neoheterodontei</taxon>
        <taxon>Myida</taxon>
        <taxon>Dreissenoidea</taxon>
        <taxon>Dreissenidae</taxon>
        <taxon>Dreissena</taxon>
    </lineage>
</organism>
<protein>
    <submittedName>
        <fullName evidence="1">Uncharacterized protein</fullName>
    </submittedName>
</protein>
<reference evidence="1" key="2">
    <citation type="submission" date="2020-11" db="EMBL/GenBank/DDBJ databases">
        <authorList>
            <person name="McCartney M.A."/>
            <person name="Auch B."/>
            <person name="Kono T."/>
            <person name="Mallez S."/>
            <person name="Becker A."/>
            <person name="Gohl D.M."/>
            <person name="Silverstein K.A.T."/>
            <person name="Koren S."/>
            <person name="Bechman K.B."/>
            <person name="Herman A."/>
            <person name="Abrahante J.E."/>
            <person name="Garbe J."/>
        </authorList>
    </citation>
    <scope>NUCLEOTIDE SEQUENCE</scope>
    <source>
        <strain evidence="1">Duluth1</strain>
        <tissue evidence="1">Whole animal</tissue>
    </source>
</reference>
<dbReference type="Proteomes" id="UP000828390">
    <property type="component" value="Unassembled WGS sequence"/>
</dbReference>
<gene>
    <name evidence="1" type="ORF">DPMN_161872</name>
</gene>
<dbReference type="AlphaFoldDB" id="A0A9D4IT40"/>
<sequence>MADYELKENEYDHIADIDLYTNKNDVNADVTRARHLSNRELPPLPGATSSTDDDYLIPMTATLTMDISLTLNTKDKLLRQTIHT</sequence>
<dbReference type="EMBL" id="JAIWYP010000008">
    <property type="protein sequence ID" value="KAH3783922.1"/>
    <property type="molecule type" value="Genomic_DNA"/>
</dbReference>
<proteinExistence type="predicted"/>
<comment type="caution">
    <text evidence="1">The sequence shown here is derived from an EMBL/GenBank/DDBJ whole genome shotgun (WGS) entry which is preliminary data.</text>
</comment>
<evidence type="ECO:0000313" key="1">
    <source>
        <dbReference type="EMBL" id="KAH3783922.1"/>
    </source>
</evidence>
<keyword evidence="2" id="KW-1185">Reference proteome</keyword>
<evidence type="ECO:0000313" key="2">
    <source>
        <dbReference type="Proteomes" id="UP000828390"/>
    </source>
</evidence>